<dbReference type="AlphaFoldDB" id="A0AAQ3W6W0"/>
<feature type="transmembrane region" description="Helical" evidence="1">
    <location>
        <begin position="5"/>
        <end position="21"/>
    </location>
</feature>
<accession>A0AAQ3W6W0</accession>
<organism evidence="2 3">
    <name type="scientific">Candidatus Enterococcus dunnyi</name>
    <dbReference type="NCBI Taxonomy" id="1834192"/>
    <lineage>
        <taxon>Bacteria</taxon>
        <taxon>Bacillati</taxon>
        <taxon>Bacillota</taxon>
        <taxon>Bacilli</taxon>
        <taxon>Lactobacillales</taxon>
        <taxon>Enterococcaceae</taxon>
        <taxon>Enterococcus</taxon>
    </lineage>
</organism>
<keyword evidence="3" id="KW-1185">Reference proteome</keyword>
<reference evidence="2" key="2">
    <citation type="submission" date="2024-03" db="EMBL/GenBank/DDBJ databases">
        <title>The Genome Sequence of Enterococcus sp. DIV0238c.</title>
        <authorList>
            <consortium name="The Broad Institute Genomics Platform"/>
            <consortium name="The Broad Institute Microbial Omics Core"/>
            <consortium name="The Broad Institute Genomic Center for Infectious Diseases"/>
            <person name="Earl A."/>
            <person name="Manson A."/>
            <person name="Gilmore M."/>
            <person name="Schwartman J."/>
            <person name="Shea T."/>
            <person name="Abouelleil A."/>
            <person name="Cao P."/>
            <person name="Chapman S."/>
            <person name="Cusick C."/>
            <person name="Young S."/>
            <person name="Neafsey D."/>
            <person name="Nusbaum C."/>
            <person name="Birren B."/>
        </authorList>
    </citation>
    <scope>NUCLEOTIDE SEQUENCE</scope>
    <source>
        <strain evidence="2">9D6_DIV0238</strain>
    </source>
</reference>
<proteinExistence type="predicted"/>
<keyword evidence="1" id="KW-0472">Membrane</keyword>
<reference evidence="2" key="1">
    <citation type="submission" date="2017-05" db="EMBL/GenBank/DDBJ databases">
        <authorList>
            <consortium name="The Broad Institute Genomics Platform"/>
            <consortium name="The Broad Institute Genomic Center for Infectious Diseases"/>
            <person name="Earl A."/>
            <person name="Manson A."/>
            <person name="Schwartman J."/>
            <person name="Gilmore M."/>
            <person name="Abouelleil A."/>
            <person name="Cao P."/>
            <person name="Chapman S."/>
            <person name="Cusick C."/>
            <person name="Shea T."/>
            <person name="Young S."/>
            <person name="Neafsey D."/>
            <person name="Nusbaum C."/>
            <person name="Birren B."/>
        </authorList>
    </citation>
    <scope>NUCLEOTIDE SEQUENCE</scope>
    <source>
        <strain evidence="2">9D6_DIV0238</strain>
    </source>
</reference>
<dbReference type="Proteomes" id="UP000196151">
    <property type="component" value="Chromosome"/>
</dbReference>
<gene>
    <name evidence="2" type="ORF">A5889_002861</name>
</gene>
<keyword evidence="1" id="KW-0812">Transmembrane</keyword>
<keyword evidence="1" id="KW-1133">Transmembrane helix</keyword>
<dbReference type="RefSeq" id="WP_207114633.1">
    <property type="nucleotide sequence ID" value="NZ_CP147246.1"/>
</dbReference>
<protein>
    <submittedName>
        <fullName evidence="2">Uncharacterized protein</fullName>
    </submittedName>
</protein>
<dbReference type="EMBL" id="CP147246">
    <property type="protein sequence ID" value="WYJ95313.1"/>
    <property type="molecule type" value="Genomic_DNA"/>
</dbReference>
<sequence>MKWKVLIIVIIIICIVGYFYQKKKVPSQDLIVNTVPPELIIGDVASKNKLDFTIKVISSEFMEIETDSLLKIDIRNATFDQHGNDATEESLFNYMKTVEVGDHVELLSNSNELLSDHVLRVNSLSNLKIGGSWDK</sequence>
<evidence type="ECO:0000313" key="2">
    <source>
        <dbReference type="EMBL" id="WYJ95313.1"/>
    </source>
</evidence>
<evidence type="ECO:0000313" key="3">
    <source>
        <dbReference type="Proteomes" id="UP000196151"/>
    </source>
</evidence>
<evidence type="ECO:0000256" key="1">
    <source>
        <dbReference type="SAM" id="Phobius"/>
    </source>
</evidence>
<name>A0AAQ3W6W0_9ENTE</name>